<dbReference type="PANTHER" id="PTHR40940">
    <property type="entry name" value="PROTEIN BATD-RELATED"/>
    <property type="match status" value="1"/>
</dbReference>
<feature type="region of interest" description="Disordered" evidence="1">
    <location>
        <begin position="1"/>
        <end position="96"/>
    </location>
</feature>
<proteinExistence type="predicted"/>
<gene>
    <name evidence="3" type="ORF">TsocGM_25185</name>
</gene>
<evidence type="ECO:0000313" key="3">
    <source>
        <dbReference type="EMBL" id="RUL81400.1"/>
    </source>
</evidence>
<dbReference type="EMBL" id="RYZH01000096">
    <property type="protein sequence ID" value="RUL81400.1"/>
    <property type="molecule type" value="Genomic_DNA"/>
</dbReference>
<evidence type="ECO:0008006" key="5">
    <source>
        <dbReference type="Google" id="ProtNLM"/>
    </source>
</evidence>
<accession>A0A432MC12</accession>
<reference evidence="3 4" key="2">
    <citation type="submission" date="2019-01" db="EMBL/GenBank/DDBJ databases">
        <title>Tautonia sociabilis, a novel thermotolerant planctomycete of Isosphaeraceae family, isolated from a 4000 m deep subterranean habitat.</title>
        <authorList>
            <person name="Kovaleva O.L."/>
            <person name="Elcheninov A.G."/>
            <person name="Van Heerden E."/>
            <person name="Toshchakov S.V."/>
            <person name="Novikov A."/>
            <person name="Bonch-Osmolovskaya E.A."/>
            <person name="Kublanov I.V."/>
        </authorList>
    </citation>
    <scope>NUCLEOTIDE SEQUENCE [LARGE SCALE GENOMIC DNA]</scope>
    <source>
        <strain evidence="3 4">GM2012</strain>
    </source>
</reference>
<keyword evidence="2" id="KW-0812">Transmembrane</keyword>
<dbReference type="AlphaFoldDB" id="A0A432MC12"/>
<keyword evidence="2" id="KW-0472">Membrane</keyword>
<feature type="compositionally biased region" description="Low complexity" evidence="1">
    <location>
        <begin position="10"/>
        <end position="27"/>
    </location>
</feature>
<keyword evidence="2" id="KW-1133">Transmembrane helix</keyword>
<dbReference type="PANTHER" id="PTHR40940:SF1">
    <property type="entry name" value="PROTEIN BATD"/>
    <property type="match status" value="1"/>
</dbReference>
<feature type="region of interest" description="Disordered" evidence="1">
    <location>
        <begin position="517"/>
        <end position="538"/>
    </location>
</feature>
<evidence type="ECO:0000256" key="2">
    <source>
        <dbReference type="SAM" id="Phobius"/>
    </source>
</evidence>
<organism evidence="3 4">
    <name type="scientific">Tautonia sociabilis</name>
    <dbReference type="NCBI Taxonomy" id="2080755"/>
    <lineage>
        <taxon>Bacteria</taxon>
        <taxon>Pseudomonadati</taxon>
        <taxon>Planctomycetota</taxon>
        <taxon>Planctomycetia</taxon>
        <taxon>Isosphaerales</taxon>
        <taxon>Isosphaeraceae</taxon>
        <taxon>Tautonia</taxon>
    </lineage>
</organism>
<keyword evidence="4" id="KW-1185">Reference proteome</keyword>
<reference evidence="3 4" key="1">
    <citation type="submission" date="2018-12" db="EMBL/GenBank/DDBJ databases">
        <authorList>
            <person name="Toschakov S.V."/>
        </authorList>
    </citation>
    <scope>NUCLEOTIDE SEQUENCE [LARGE SCALE GENOMIC DNA]</scope>
    <source>
        <strain evidence="3 4">GM2012</strain>
    </source>
</reference>
<name>A0A432MC12_9BACT</name>
<comment type="caution">
    <text evidence="3">The sequence shown here is derived from an EMBL/GenBank/DDBJ whole genome shotgun (WGS) entry which is preliminary data.</text>
</comment>
<dbReference type="Proteomes" id="UP000280296">
    <property type="component" value="Unassembled WGS sequence"/>
</dbReference>
<protein>
    <recommendedName>
        <fullName evidence="5">Protein BatD</fullName>
    </recommendedName>
</protein>
<dbReference type="InterPro" id="IPR025738">
    <property type="entry name" value="BatD"/>
</dbReference>
<evidence type="ECO:0000313" key="4">
    <source>
        <dbReference type="Proteomes" id="UP000280296"/>
    </source>
</evidence>
<evidence type="ECO:0000256" key="1">
    <source>
        <dbReference type="SAM" id="MobiDB-lite"/>
    </source>
</evidence>
<sequence>MMRRLRRTLPRAIRSSLGVARPGSAGREPPPRPEAVPPRLSGRQGTLLPSNPGPHRNGPRALLDRSPGVPTRDDGSPAPRARRAQPPPAALKRRSGDRLPSLVAALVVIGVTTASALSRQAEPLPVRVEGPPAGPHSVGQAIPIRVLVSAGATEPEVRPPEHPQVDVIPTGRQVRPISASAIGAIVVESNLYRFEYVLIPKVPGPLLVPAFRVTADGRSGATGPIRLDPKPPPASGRPPWFLGGVGPLEVTLAARPEAIQLGDSSSVDVTLTGPGAFGSTIRPALRGADGAPLDATVEPLEETRVEWPPSRTFPFRVRPRTPGAIAIAPVLVSWFDPASGGYRTVGSDGLTIRVVDPPRFDPEAVEVAAIPGAEEDGPRRSRWPEGPAAVLGGVSALAVIVIVLARSWSRSRRRSARRYALLQARALSRCSGVVRAERAAEALAGYLRRAIGRPEGELTPEEAASAVIEATGDPALGDRASAIVEQGDALRFSGRSEIDGGTPALDDAPGFFRALAHDLRPAPERSARSGADPRRGGG</sequence>
<feature type="transmembrane region" description="Helical" evidence="2">
    <location>
        <begin position="388"/>
        <end position="408"/>
    </location>
</feature>